<dbReference type="EMBL" id="AP018052">
    <property type="protein sequence ID" value="BAZ94254.1"/>
    <property type="molecule type" value="Genomic_DNA"/>
</dbReference>
<dbReference type="Gene3D" id="3.40.50.720">
    <property type="entry name" value="NAD(P)-binding Rossmann-like Domain"/>
    <property type="match status" value="1"/>
</dbReference>
<dbReference type="InterPro" id="IPR020904">
    <property type="entry name" value="Sc_DH/Rdtase_CS"/>
</dbReference>
<evidence type="ECO:0000313" key="3">
    <source>
        <dbReference type="EMBL" id="BAZ94254.1"/>
    </source>
</evidence>
<protein>
    <submittedName>
        <fullName evidence="3">Dehydrogenases</fullName>
    </submittedName>
</protein>
<sequence length="245" mass="26473">MFITGNSSGLGRGFSAAALARGWEVYGCSRRGCDLEGVHDVRCDLGDFATVPAALEQLLAGVERLDLVILNAGILGRIKPMHDTSLEELGRSMDINVWSNKIILDWLLDFGIAVDQIVGISSGAAVLGNKGWNGYAISKAALNMLLRLYSHEFPDTHLAAIAPGLIDTAMMDYLCVEPDPGEYPALGRIRAARGTDTMPGPRAAAERVLEVVGRLKTFDSGSFVDIRQLIAPEEYAALMQARQKR</sequence>
<evidence type="ECO:0000256" key="2">
    <source>
        <dbReference type="ARBA" id="ARBA00023002"/>
    </source>
</evidence>
<dbReference type="Proteomes" id="UP000218765">
    <property type="component" value="Chromosome"/>
</dbReference>
<comment type="similarity">
    <text evidence="1">Belongs to the short-chain dehydrogenases/reductases (SDR) family.</text>
</comment>
<dbReference type="PANTHER" id="PTHR43008">
    <property type="entry name" value="BENZIL REDUCTASE"/>
    <property type="match status" value="1"/>
</dbReference>
<dbReference type="PROSITE" id="PS00061">
    <property type="entry name" value="ADH_SHORT"/>
    <property type="match status" value="1"/>
</dbReference>
<dbReference type="SUPFAM" id="SSF51735">
    <property type="entry name" value="NAD(P)-binding Rossmann-fold domains"/>
    <property type="match status" value="1"/>
</dbReference>
<evidence type="ECO:0000256" key="1">
    <source>
        <dbReference type="ARBA" id="ARBA00006484"/>
    </source>
</evidence>
<keyword evidence="2" id="KW-0560">Oxidoreductase</keyword>
<dbReference type="GO" id="GO:0050664">
    <property type="term" value="F:oxidoreductase activity, acting on NAD(P)H, oxygen as acceptor"/>
    <property type="evidence" value="ECO:0007669"/>
    <property type="project" value="TreeGrafter"/>
</dbReference>
<evidence type="ECO:0000313" key="4">
    <source>
        <dbReference type="Proteomes" id="UP000218765"/>
    </source>
</evidence>
<dbReference type="Pfam" id="PF00106">
    <property type="entry name" value="adh_short"/>
    <property type="match status" value="1"/>
</dbReference>
<proteinExistence type="inferred from homology"/>
<dbReference type="KEGG" id="ttc:FOKN1_1869"/>
<name>A0A1Z4VSS8_9GAMM</name>
<dbReference type="AlphaFoldDB" id="A0A1Z4VSS8"/>
<reference evidence="3 4" key="1">
    <citation type="submission" date="2017-05" db="EMBL/GenBank/DDBJ databases">
        <title>Thiocyanate degradation by Thiohalobacter thiocyanaticus FOKN1.</title>
        <authorList>
            <person name="Oshiki M."/>
            <person name="Fukushima T."/>
            <person name="Kawano S."/>
            <person name="Nakagawa J."/>
        </authorList>
    </citation>
    <scope>NUCLEOTIDE SEQUENCE [LARGE SCALE GENOMIC DNA]</scope>
    <source>
        <strain evidence="3 4">FOKN1</strain>
    </source>
</reference>
<dbReference type="PANTHER" id="PTHR43008:SF4">
    <property type="entry name" value="CHAIN DEHYDROGENASE, PUTATIVE (AFU_ORTHOLOGUE AFUA_4G08710)-RELATED"/>
    <property type="match status" value="1"/>
</dbReference>
<gene>
    <name evidence="3" type="ORF">FOKN1_1869</name>
</gene>
<organism evidence="3 4">
    <name type="scientific">Thiohalobacter thiocyanaticus</name>
    <dbReference type="NCBI Taxonomy" id="585455"/>
    <lineage>
        <taxon>Bacteria</taxon>
        <taxon>Pseudomonadati</taxon>
        <taxon>Pseudomonadota</taxon>
        <taxon>Gammaproteobacteria</taxon>
        <taxon>Thiohalobacterales</taxon>
        <taxon>Thiohalobacteraceae</taxon>
        <taxon>Thiohalobacter</taxon>
    </lineage>
</organism>
<dbReference type="PRINTS" id="PR00081">
    <property type="entry name" value="GDHRDH"/>
</dbReference>
<accession>A0A1Z4VSS8</accession>
<keyword evidence="4" id="KW-1185">Reference proteome</keyword>
<dbReference type="InterPro" id="IPR002347">
    <property type="entry name" value="SDR_fam"/>
</dbReference>
<dbReference type="InterPro" id="IPR036291">
    <property type="entry name" value="NAD(P)-bd_dom_sf"/>
</dbReference>